<dbReference type="InterPro" id="IPR029060">
    <property type="entry name" value="PIN-like_dom_sf"/>
</dbReference>
<dbReference type="Proteomes" id="UP000250272">
    <property type="component" value="Chromosome"/>
</dbReference>
<dbReference type="AlphaFoldDB" id="A0A2Z2MGL6"/>
<keyword evidence="3" id="KW-1185">Reference proteome</keyword>
<reference evidence="2 3" key="1">
    <citation type="submission" date="2016-04" db="EMBL/GenBank/DDBJ databases">
        <title>Complete genome sequence of Thermococcus barossii type strain SHCK-94.</title>
        <authorList>
            <person name="Oger P.M."/>
        </authorList>
    </citation>
    <scope>NUCLEOTIDE SEQUENCE [LARGE SCALE GENOMIC DNA]</scope>
    <source>
        <strain evidence="2 3">SHCK-94</strain>
    </source>
</reference>
<accession>A0A2Z2MGL6</accession>
<evidence type="ECO:0000313" key="3">
    <source>
        <dbReference type="Proteomes" id="UP000250272"/>
    </source>
</evidence>
<protein>
    <recommendedName>
        <fullName evidence="1">PIN domain-containing protein</fullName>
    </recommendedName>
</protein>
<dbReference type="KEGG" id="tbs:A3L01_06635"/>
<sequence length="99" mass="11534">MEELYKYRDVITKKAGINADDFEFLISTLREHVMFVEEKFYAEFVPIALEITPDKDDADFVALSLKANAPLWSNDKRLKKIKEIEVVNTRELLRLLGVD</sequence>
<dbReference type="Pfam" id="PF10130">
    <property type="entry name" value="PIN_2"/>
    <property type="match status" value="1"/>
</dbReference>
<dbReference type="InterPro" id="IPR002716">
    <property type="entry name" value="PIN_dom"/>
</dbReference>
<gene>
    <name evidence="2" type="ORF">A3L01_06635</name>
</gene>
<dbReference type="EMBL" id="CP015101">
    <property type="protein sequence ID" value="ASJ05056.1"/>
    <property type="molecule type" value="Genomic_DNA"/>
</dbReference>
<organism evidence="2 3">
    <name type="scientific">Thermococcus barossii</name>
    <dbReference type="NCBI Taxonomy" id="54077"/>
    <lineage>
        <taxon>Archaea</taxon>
        <taxon>Methanobacteriati</taxon>
        <taxon>Methanobacteriota</taxon>
        <taxon>Thermococci</taxon>
        <taxon>Thermococcales</taxon>
        <taxon>Thermococcaceae</taxon>
        <taxon>Thermococcus</taxon>
    </lineage>
</organism>
<name>A0A2Z2MGL6_9EURY</name>
<evidence type="ECO:0000259" key="1">
    <source>
        <dbReference type="Pfam" id="PF10130"/>
    </source>
</evidence>
<dbReference type="SUPFAM" id="SSF88723">
    <property type="entry name" value="PIN domain-like"/>
    <property type="match status" value="1"/>
</dbReference>
<feature type="domain" description="PIN" evidence="1">
    <location>
        <begin position="2"/>
        <end position="79"/>
    </location>
</feature>
<proteinExistence type="predicted"/>
<evidence type="ECO:0000313" key="2">
    <source>
        <dbReference type="EMBL" id="ASJ05056.1"/>
    </source>
</evidence>